<accession>A0A8X8X640</accession>
<comment type="caution">
    <text evidence="4">The sequence shown here is derived from an EMBL/GenBank/DDBJ whole genome shotgun (WGS) entry which is preliminary data.</text>
</comment>
<name>A0A8X8X640_SALSN</name>
<organism evidence="4">
    <name type="scientific">Salvia splendens</name>
    <name type="common">Scarlet sage</name>
    <dbReference type="NCBI Taxonomy" id="180675"/>
    <lineage>
        <taxon>Eukaryota</taxon>
        <taxon>Viridiplantae</taxon>
        <taxon>Streptophyta</taxon>
        <taxon>Embryophyta</taxon>
        <taxon>Tracheophyta</taxon>
        <taxon>Spermatophyta</taxon>
        <taxon>Magnoliopsida</taxon>
        <taxon>eudicotyledons</taxon>
        <taxon>Gunneridae</taxon>
        <taxon>Pentapetalae</taxon>
        <taxon>asterids</taxon>
        <taxon>lamiids</taxon>
        <taxon>Lamiales</taxon>
        <taxon>Lamiaceae</taxon>
        <taxon>Nepetoideae</taxon>
        <taxon>Mentheae</taxon>
        <taxon>Salviinae</taxon>
        <taxon>Salvia</taxon>
        <taxon>Salvia subgen. Calosphace</taxon>
        <taxon>core Calosphace</taxon>
    </lineage>
</organism>
<evidence type="ECO:0008006" key="6">
    <source>
        <dbReference type="Google" id="ProtNLM"/>
    </source>
</evidence>
<evidence type="ECO:0000313" key="4">
    <source>
        <dbReference type="EMBL" id="KAG6406400.1"/>
    </source>
</evidence>
<reference evidence="4" key="1">
    <citation type="submission" date="2018-01" db="EMBL/GenBank/DDBJ databases">
        <authorList>
            <person name="Mao J.F."/>
        </authorList>
    </citation>
    <scope>NUCLEOTIDE SEQUENCE</scope>
    <source>
        <strain evidence="4">Huo1</strain>
        <tissue evidence="4">Leaf</tissue>
    </source>
</reference>
<dbReference type="Pfam" id="PF02458">
    <property type="entry name" value="Transferase"/>
    <property type="match status" value="1"/>
</dbReference>
<proteinExistence type="inferred from homology"/>
<dbReference type="InterPro" id="IPR023213">
    <property type="entry name" value="CAT-like_dom_sf"/>
</dbReference>
<keyword evidence="3" id="KW-0012">Acyltransferase</keyword>
<protein>
    <recommendedName>
        <fullName evidence="6">Vinorine synthase</fullName>
    </recommendedName>
</protein>
<keyword evidence="5" id="KW-1185">Reference proteome</keyword>
<sequence>MSQILSNFYPLAGRFNKEKQHVDCNDQGALFSTAQLNADLSLILKSHLDPQQQNHLLPVDATAADGPTHPILAVQINRFQCGGLAIAACVSHRVVDSASFSSFLAAWATAAETTGKLLIQPYFDHHSYFPAENPPPHDDGPDENIIAERYVFDSKAIKKLRQRLTTSEPPLSRVVAVSTFLVQALLRADITRRGKPRAALMGQLINIRERTVPPVPKNAFGTWLSGSFLDIAAEDTAAEAEGGNFPALASRIREATVQGVRDCARVLGDKEFGRKLLVDNFLDASKKGETEDCKVIWCTDFSKFGDYELDFGFGKPEWVSVAVMPLMDYIIMLNNRSNDGIEAWVCLQECDMQFFRQDKEILRLSAGTLG</sequence>
<evidence type="ECO:0000256" key="2">
    <source>
        <dbReference type="ARBA" id="ARBA00022679"/>
    </source>
</evidence>
<dbReference type="PANTHER" id="PTHR31623:SF124">
    <property type="entry name" value="VINORINE SYNTHASE-RELATED"/>
    <property type="match status" value="1"/>
</dbReference>
<keyword evidence="2" id="KW-0808">Transferase</keyword>
<dbReference type="Proteomes" id="UP000298416">
    <property type="component" value="Unassembled WGS sequence"/>
</dbReference>
<comment type="similarity">
    <text evidence="1">Belongs to the plant acyltransferase family.</text>
</comment>
<dbReference type="AlphaFoldDB" id="A0A8X8X640"/>
<gene>
    <name evidence="4" type="ORF">SASPL_134000</name>
</gene>
<dbReference type="GO" id="GO:0016746">
    <property type="term" value="F:acyltransferase activity"/>
    <property type="evidence" value="ECO:0007669"/>
    <property type="project" value="UniProtKB-KW"/>
</dbReference>
<reference evidence="4" key="2">
    <citation type="submission" date="2020-08" db="EMBL/GenBank/DDBJ databases">
        <title>Plant Genome Project.</title>
        <authorList>
            <person name="Zhang R.-G."/>
        </authorList>
    </citation>
    <scope>NUCLEOTIDE SEQUENCE</scope>
    <source>
        <strain evidence="4">Huo1</strain>
        <tissue evidence="4">Leaf</tissue>
    </source>
</reference>
<evidence type="ECO:0000313" key="5">
    <source>
        <dbReference type="Proteomes" id="UP000298416"/>
    </source>
</evidence>
<dbReference type="EMBL" id="PNBA02000012">
    <property type="protein sequence ID" value="KAG6406400.1"/>
    <property type="molecule type" value="Genomic_DNA"/>
</dbReference>
<evidence type="ECO:0000256" key="1">
    <source>
        <dbReference type="ARBA" id="ARBA00009861"/>
    </source>
</evidence>
<evidence type="ECO:0000256" key="3">
    <source>
        <dbReference type="ARBA" id="ARBA00023315"/>
    </source>
</evidence>
<dbReference type="Gene3D" id="3.30.559.10">
    <property type="entry name" value="Chloramphenicol acetyltransferase-like domain"/>
    <property type="match status" value="2"/>
</dbReference>
<dbReference type="PANTHER" id="PTHR31623">
    <property type="entry name" value="F21J9.9"/>
    <property type="match status" value="1"/>
</dbReference>